<dbReference type="InterPro" id="IPR051713">
    <property type="entry name" value="T-cell_Activation_Regulation"/>
</dbReference>
<dbReference type="GO" id="GO:0006955">
    <property type="term" value="P:immune response"/>
    <property type="evidence" value="ECO:0007669"/>
    <property type="project" value="TreeGrafter"/>
</dbReference>
<evidence type="ECO:0000256" key="9">
    <source>
        <dbReference type="ARBA" id="ARBA00023180"/>
    </source>
</evidence>
<dbReference type="Pfam" id="PF07686">
    <property type="entry name" value="V-set"/>
    <property type="match status" value="1"/>
</dbReference>
<dbReference type="GO" id="GO:0042102">
    <property type="term" value="P:positive regulation of T cell proliferation"/>
    <property type="evidence" value="ECO:0007669"/>
    <property type="project" value="TreeGrafter"/>
</dbReference>
<evidence type="ECO:0000256" key="6">
    <source>
        <dbReference type="ARBA" id="ARBA00023136"/>
    </source>
</evidence>
<proteinExistence type="predicted"/>
<dbReference type="AlphaFoldDB" id="A0A9F2N052"/>
<keyword evidence="3 11" id="KW-0812">Transmembrane</keyword>
<comment type="subcellular location">
    <subcellularLocation>
        <location evidence="1">Cell membrane</location>
        <topology evidence="1">Single-pass type I membrane protein</topology>
    </subcellularLocation>
</comment>
<dbReference type="Gene3D" id="2.60.40.10">
    <property type="entry name" value="Immunoglobulins"/>
    <property type="match status" value="2"/>
</dbReference>
<evidence type="ECO:0000256" key="4">
    <source>
        <dbReference type="ARBA" id="ARBA00022729"/>
    </source>
</evidence>
<dbReference type="PANTHER" id="PTHR25466:SF1">
    <property type="entry name" value="PROGRAMMED CELL DEATH 1 LIGAND 2"/>
    <property type="match status" value="1"/>
</dbReference>
<evidence type="ECO:0000256" key="2">
    <source>
        <dbReference type="ARBA" id="ARBA00022475"/>
    </source>
</evidence>
<keyword evidence="8" id="KW-0675">Receptor</keyword>
<accession>A0A9F2N052</accession>
<dbReference type="InterPro" id="IPR007110">
    <property type="entry name" value="Ig-like_dom"/>
</dbReference>
<evidence type="ECO:0000256" key="1">
    <source>
        <dbReference type="ARBA" id="ARBA00004251"/>
    </source>
</evidence>
<evidence type="ECO:0000256" key="3">
    <source>
        <dbReference type="ARBA" id="ARBA00022692"/>
    </source>
</evidence>
<dbReference type="SUPFAM" id="SSF48726">
    <property type="entry name" value="Immunoglobulin"/>
    <property type="match status" value="2"/>
</dbReference>
<keyword evidence="7" id="KW-1015">Disulfide bond</keyword>
<evidence type="ECO:0000256" key="8">
    <source>
        <dbReference type="ARBA" id="ARBA00023170"/>
    </source>
</evidence>
<dbReference type="GO" id="GO:0031295">
    <property type="term" value="P:T cell costimulation"/>
    <property type="evidence" value="ECO:0007669"/>
    <property type="project" value="TreeGrafter"/>
</dbReference>
<reference evidence="14" key="1">
    <citation type="submission" date="2025-08" db="UniProtKB">
        <authorList>
            <consortium name="RefSeq"/>
        </authorList>
    </citation>
    <scope>IDENTIFICATION</scope>
    <source>
        <tissue evidence="14">Liver</tissue>
    </source>
</reference>
<feature type="domain" description="Ig-like" evidence="12">
    <location>
        <begin position="77"/>
        <end position="193"/>
    </location>
</feature>
<evidence type="ECO:0000313" key="13">
    <source>
        <dbReference type="Proteomes" id="UP000695026"/>
    </source>
</evidence>
<evidence type="ECO:0000259" key="12">
    <source>
        <dbReference type="PROSITE" id="PS50835"/>
    </source>
</evidence>
<keyword evidence="13" id="KW-1185">Reference proteome</keyword>
<dbReference type="PROSITE" id="PS50835">
    <property type="entry name" value="IG_LIKE"/>
    <property type="match status" value="2"/>
</dbReference>
<gene>
    <name evidence="14" type="primary">LOC103060954</name>
</gene>
<evidence type="ECO:0000256" key="7">
    <source>
        <dbReference type="ARBA" id="ARBA00023157"/>
    </source>
</evidence>
<keyword evidence="9" id="KW-0325">Glycoprotein</keyword>
<keyword evidence="6 11" id="KW-0472">Membrane</keyword>
<evidence type="ECO:0000313" key="14">
    <source>
        <dbReference type="RefSeq" id="XP_007428193.2"/>
    </source>
</evidence>
<keyword evidence="10" id="KW-0393">Immunoglobulin domain</keyword>
<dbReference type="Proteomes" id="UP000695026">
    <property type="component" value="Unplaced"/>
</dbReference>
<dbReference type="InterPro" id="IPR013783">
    <property type="entry name" value="Ig-like_fold"/>
</dbReference>
<feature type="transmembrane region" description="Helical" evidence="11">
    <location>
        <begin position="59"/>
        <end position="77"/>
    </location>
</feature>
<dbReference type="GO" id="GO:0071222">
    <property type="term" value="P:cellular response to lipopolysaccharide"/>
    <property type="evidence" value="ECO:0007669"/>
    <property type="project" value="TreeGrafter"/>
</dbReference>
<dbReference type="GO" id="GO:0007166">
    <property type="term" value="P:cell surface receptor signaling pathway"/>
    <property type="evidence" value="ECO:0007669"/>
    <property type="project" value="TreeGrafter"/>
</dbReference>
<dbReference type="PANTHER" id="PTHR25466">
    <property type="entry name" value="T-LYMPHOCYTE ACTIVATION ANTIGEN"/>
    <property type="match status" value="1"/>
</dbReference>
<dbReference type="FunFam" id="2.60.40.10:FF:001912">
    <property type="entry name" value="CD274 molecule"/>
    <property type="match status" value="1"/>
</dbReference>
<dbReference type="Pfam" id="PF22705">
    <property type="entry name" value="C2-set_3"/>
    <property type="match status" value="1"/>
</dbReference>
<evidence type="ECO:0000256" key="10">
    <source>
        <dbReference type="ARBA" id="ARBA00023319"/>
    </source>
</evidence>
<name>A0A9F2N052_PYTBI</name>
<dbReference type="GO" id="GO:0009897">
    <property type="term" value="C:external side of plasma membrane"/>
    <property type="evidence" value="ECO:0007669"/>
    <property type="project" value="TreeGrafter"/>
</dbReference>
<dbReference type="OMA" id="ELYIVEH"/>
<dbReference type="GeneID" id="103060954"/>
<dbReference type="OrthoDB" id="8680608at2759"/>
<dbReference type="GO" id="GO:0042130">
    <property type="term" value="P:negative regulation of T cell proliferation"/>
    <property type="evidence" value="ECO:0007669"/>
    <property type="project" value="TreeGrafter"/>
</dbReference>
<feature type="domain" description="Ig-like" evidence="12">
    <location>
        <begin position="195"/>
        <end position="279"/>
    </location>
</feature>
<organism evidence="13 14">
    <name type="scientific">Python bivittatus</name>
    <name type="common">Burmese python</name>
    <name type="synonym">Python molurus bivittatus</name>
    <dbReference type="NCBI Taxonomy" id="176946"/>
    <lineage>
        <taxon>Eukaryota</taxon>
        <taxon>Metazoa</taxon>
        <taxon>Chordata</taxon>
        <taxon>Craniata</taxon>
        <taxon>Vertebrata</taxon>
        <taxon>Euteleostomi</taxon>
        <taxon>Lepidosauria</taxon>
        <taxon>Squamata</taxon>
        <taxon>Bifurcata</taxon>
        <taxon>Unidentata</taxon>
        <taxon>Episquamata</taxon>
        <taxon>Toxicofera</taxon>
        <taxon>Serpentes</taxon>
        <taxon>Henophidia</taxon>
        <taxon>Pythonidae</taxon>
        <taxon>Python</taxon>
    </lineage>
</organism>
<evidence type="ECO:0000256" key="5">
    <source>
        <dbReference type="ARBA" id="ARBA00022989"/>
    </source>
</evidence>
<sequence>MGKNKKCNRTSPGAQILVNPTKQPKIEDYERNKKTRSICRLLVSWVTAHIFLHKNVNCWWILKFCLLVSFAFFSAVFRVSVVQPHYSAEYGSNVTIGCRFPADNSLNLTHLNIFWQQKLSEEPKEVYKLQNGREDLSGQHQHFQGRATLLHEELKRGYSMLHITHVRITDAGCYLCVVNYHEADYKYIDLKIEAPYKRINIQERKEEEDHILTCQSEGYPLANVFWLYEEKINNSIFTNTTYTLTNAGLFKITSILRIRPSIPGNYSCVFQNKESRQTSAHRTVFPTGKKSNALLMWDFNPCRK</sequence>
<protein>
    <submittedName>
        <fullName evidence="14">Programmed cell death 1 ligand 1</fullName>
    </submittedName>
</protein>
<dbReference type="InterPro" id="IPR053896">
    <property type="entry name" value="BTN3A2-like_Ig-C"/>
</dbReference>
<dbReference type="SMART" id="SM00409">
    <property type="entry name" value="IG"/>
    <property type="match status" value="2"/>
</dbReference>
<keyword evidence="5 11" id="KW-1133">Transmembrane helix</keyword>
<keyword evidence="4" id="KW-0732">Signal</keyword>
<dbReference type="RefSeq" id="XP_007428193.2">
    <property type="nucleotide sequence ID" value="XM_007428131.2"/>
</dbReference>
<keyword evidence="2" id="KW-1003">Cell membrane</keyword>
<dbReference type="KEGG" id="pbi:103060954"/>
<dbReference type="InterPro" id="IPR013106">
    <property type="entry name" value="Ig_V-set"/>
</dbReference>
<dbReference type="InterPro" id="IPR036179">
    <property type="entry name" value="Ig-like_dom_sf"/>
</dbReference>
<dbReference type="InterPro" id="IPR003599">
    <property type="entry name" value="Ig_sub"/>
</dbReference>
<evidence type="ECO:0000256" key="11">
    <source>
        <dbReference type="SAM" id="Phobius"/>
    </source>
</evidence>